<dbReference type="SUPFAM" id="SSF53448">
    <property type="entry name" value="Nucleotide-diphospho-sugar transferases"/>
    <property type="match status" value="1"/>
</dbReference>
<accession>A0A6J7H6K2</accession>
<name>A0A6J7H6K2_9ZZZZ</name>
<dbReference type="InterPro" id="IPR001173">
    <property type="entry name" value="Glyco_trans_2-like"/>
</dbReference>
<feature type="domain" description="Glycosyltransferase 2-like" evidence="1">
    <location>
        <begin position="32"/>
        <end position="147"/>
    </location>
</feature>
<evidence type="ECO:0000313" key="2">
    <source>
        <dbReference type="EMBL" id="CAB4915422.1"/>
    </source>
</evidence>
<dbReference type="EMBL" id="CAFBMR010000040">
    <property type="protein sequence ID" value="CAB4915422.1"/>
    <property type="molecule type" value="Genomic_DNA"/>
</dbReference>
<organism evidence="2">
    <name type="scientific">freshwater metagenome</name>
    <dbReference type="NCBI Taxonomy" id="449393"/>
    <lineage>
        <taxon>unclassified sequences</taxon>
        <taxon>metagenomes</taxon>
        <taxon>ecological metagenomes</taxon>
    </lineage>
</organism>
<evidence type="ECO:0000259" key="1">
    <source>
        <dbReference type="Pfam" id="PF00535"/>
    </source>
</evidence>
<proteinExistence type="predicted"/>
<protein>
    <submittedName>
        <fullName evidence="2">Unannotated protein</fullName>
    </submittedName>
</protein>
<dbReference type="AlphaFoldDB" id="A0A6J7H6K2"/>
<gene>
    <name evidence="2" type="ORF">UFOPK3610_01088</name>
</gene>
<reference evidence="2" key="1">
    <citation type="submission" date="2020-05" db="EMBL/GenBank/DDBJ databases">
        <authorList>
            <person name="Chiriac C."/>
            <person name="Salcher M."/>
            <person name="Ghai R."/>
            <person name="Kavagutti S V."/>
        </authorList>
    </citation>
    <scope>NUCLEOTIDE SEQUENCE</scope>
</reference>
<sequence length="251" mass="27404">MRFAELPDVPSSEFTHQVSIGVIVDGWPEDTATCFQALLAHAPTEVRVIALDLGDVDGAGAVLDQFVTASAGRLQVVHVEETLHDVGWAAARTALLKLDTAEIHGVLDLSTVFDGDAVTPLLEAFSDATVVASGWRGVNMDTTDWYSFVDAGPGEVDALLGYFFLVRRDAGIATPPHPNAHFYRNAELEWGLALRAAGGRIVAPVEGLPAHQDRHRGYHDSDPDYRDAESKKTYMRMLKRFKGRNEILAPR</sequence>
<dbReference type="Gene3D" id="3.90.550.10">
    <property type="entry name" value="Spore Coat Polysaccharide Biosynthesis Protein SpsA, Chain A"/>
    <property type="match status" value="1"/>
</dbReference>
<dbReference type="Pfam" id="PF00535">
    <property type="entry name" value="Glycos_transf_2"/>
    <property type="match status" value="1"/>
</dbReference>
<dbReference type="InterPro" id="IPR029044">
    <property type="entry name" value="Nucleotide-diphossugar_trans"/>
</dbReference>